<accession>A0A417YN19</accession>
<proteinExistence type="inferred from homology"/>
<evidence type="ECO:0000256" key="7">
    <source>
        <dbReference type="SAM" id="Phobius"/>
    </source>
</evidence>
<comment type="caution">
    <text evidence="10">The sequence shown here is derived from an EMBL/GenBank/DDBJ whole genome shotgun (WGS) entry which is preliminary data.</text>
</comment>
<evidence type="ECO:0000256" key="6">
    <source>
        <dbReference type="ARBA" id="ARBA00023136"/>
    </source>
</evidence>
<dbReference type="AlphaFoldDB" id="A0A417YN19"/>
<evidence type="ECO:0000313" key="10">
    <source>
        <dbReference type="EMBL" id="RHW35087.1"/>
    </source>
</evidence>
<evidence type="ECO:0000313" key="11">
    <source>
        <dbReference type="Proteomes" id="UP000285456"/>
    </source>
</evidence>
<dbReference type="RefSeq" id="WP_095310304.1">
    <property type="nucleotide sequence ID" value="NZ_JAMAWL010000004.1"/>
</dbReference>
<dbReference type="InterPro" id="IPR048454">
    <property type="entry name" value="YetF_N"/>
</dbReference>
<dbReference type="PANTHER" id="PTHR34582">
    <property type="entry name" value="UPF0702 TRANSMEMBRANE PROTEIN YCAP"/>
    <property type="match status" value="1"/>
</dbReference>
<protein>
    <submittedName>
        <fullName evidence="10">DUF421 domain-containing protein</fullName>
    </submittedName>
</protein>
<dbReference type="EMBL" id="QWEH01000001">
    <property type="protein sequence ID" value="RHW35087.1"/>
    <property type="molecule type" value="Genomic_DNA"/>
</dbReference>
<evidence type="ECO:0000259" key="9">
    <source>
        <dbReference type="Pfam" id="PF20730"/>
    </source>
</evidence>
<keyword evidence="5 7" id="KW-1133">Transmembrane helix</keyword>
<dbReference type="InterPro" id="IPR007353">
    <property type="entry name" value="DUF421"/>
</dbReference>
<keyword evidence="3" id="KW-1003">Cell membrane</keyword>
<dbReference type="Proteomes" id="UP000285456">
    <property type="component" value="Unassembled WGS sequence"/>
</dbReference>
<evidence type="ECO:0000256" key="4">
    <source>
        <dbReference type="ARBA" id="ARBA00022692"/>
    </source>
</evidence>
<dbReference type="PANTHER" id="PTHR34582:SF7">
    <property type="entry name" value="UPF0702 TRANSMEMBRANE PROTEIN YDFS"/>
    <property type="match status" value="1"/>
</dbReference>
<feature type="transmembrane region" description="Helical" evidence="7">
    <location>
        <begin position="6"/>
        <end position="26"/>
    </location>
</feature>
<dbReference type="InterPro" id="IPR023090">
    <property type="entry name" value="UPF0702_alpha/beta_dom_sf"/>
</dbReference>
<keyword evidence="11" id="KW-1185">Reference proteome</keyword>
<evidence type="ECO:0000256" key="3">
    <source>
        <dbReference type="ARBA" id="ARBA00022475"/>
    </source>
</evidence>
<gene>
    <name evidence="10" type="ORF">D1B32_00240</name>
</gene>
<evidence type="ECO:0000256" key="2">
    <source>
        <dbReference type="ARBA" id="ARBA00006448"/>
    </source>
</evidence>
<reference evidence="10 11" key="1">
    <citation type="journal article" date="2007" name="Int. J. Syst. Evol. Microbiol.">
        <title>Oceanobacillus profundus sp. nov., isolated from a deep-sea sediment core.</title>
        <authorList>
            <person name="Kim Y.G."/>
            <person name="Choi D.H."/>
            <person name="Hyun S."/>
            <person name="Cho B.C."/>
        </authorList>
    </citation>
    <scope>NUCLEOTIDE SEQUENCE [LARGE SCALE GENOMIC DNA]</scope>
    <source>
        <strain evidence="10 11">DSM 18246</strain>
    </source>
</reference>
<comment type="similarity">
    <text evidence="2">Belongs to the UPF0702 family.</text>
</comment>
<evidence type="ECO:0000256" key="1">
    <source>
        <dbReference type="ARBA" id="ARBA00004651"/>
    </source>
</evidence>
<dbReference type="InterPro" id="IPR012452">
    <property type="entry name" value="DUF1657"/>
</dbReference>
<keyword evidence="4 7" id="KW-0812">Transmembrane</keyword>
<evidence type="ECO:0000256" key="5">
    <source>
        <dbReference type="ARBA" id="ARBA00022989"/>
    </source>
</evidence>
<feature type="domain" description="YetF C-terminal" evidence="8">
    <location>
        <begin position="82"/>
        <end position="214"/>
    </location>
</feature>
<feature type="transmembrane region" description="Helical" evidence="7">
    <location>
        <begin position="59"/>
        <end position="79"/>
    </location>
</feature>
<dbReference type="OrthoDB" id="9778331at2"/>
<dbReference type="Pfam" id="PF20730">
    <property type="entry name" value="YetF_N"/>
    <property type="match status" value="1"/>
</dbReference>
<comment type="subcellular location">
    <subcellularLocation>
        <location evidence="1">Cell membrane</location>
        <topology evidence="1">Multi-pass membrane protein</topology>
    </subcellularLocation>
</comment>
<dbReference type="Pfam" id="PF07870">
    <property type="entry name" value="DUF1657"/>
    <property type="match status" value="1"/>
</dbReference>
<organism evidence="10 11">
    <name type="scientific">Oceanobacillus profundus</name>
    <dbReference type="NCBI Taxonomy" id="372463"/>
    <lineage>
        <taxon>Bacteria</taxon>
        <taxon>Bacillati</taxon>
        <taxon>Bacillota</taxon>
        <taxon>Bacilli</taxon>
        <taxon>Bacillales</taxon>
        <taxon>Bacillaceae</taxon>
        <taxon>Oceanobacillus</taxon>
    </lineage>
</organism>
<dbReference type="Pfam" id="PF04239">
    <property type="entry name" value="DUF421"/>
    <property type="match status" value="1"/>
</dbReference>
<feature type="domain" description="YetF-like N-terminal transmembrane" evidence="9">
    <location>
        <begin position="6"/>
        <end position="79"/>
    </location>
</feature>
<feature type="transmembrane region" description="Helical" evidence="7">
    <location>
        <begin position="33"/>
        <end position="53"/>
    </location>
</feature>
<dbReference type="GO" id="GO:0005886">
    <property type="term" value="C:plasma membrane"/>
    <property type="evidence" value="ECO:0007669"/>
    <property type="project" value="UniProtKB-SubCell"/>
</dbReference>
<dbReference type="Gene3D" id="3.30.240.20">
    <property type="entry name" value="bsu07140 like domains"/>
    <property type="match status" value="2"/>
</dbReference>
<keyword evidence="6 7" id="KW-0472">Membrane</keyword>
<name>A0A417YN19_9BACI</name>
<sequence length="286" mass="32066">MPEVVLILIRSIVAFFLLLLMTRVMGKKQISQLTFFDYCVGITIGSIAATLSIDQNVKIVNGLVSLTIWGLFPIILAYVGMKSIIFSNITDGKATILIQNGEILHKNLKKNLLTVNELLLLLREKGTFKVSDVEMAVFETNGQLSVLLKTNQQPVTPQILGIPLEKEHGPTILIMDGKILKKSLENLGYSKEWLEGEVQKQGAKSIKDVFLAQIDSRGNMYVDLYEDQYRRPVVEERPLVAATLKKIQADLESFSLETDNPEAKKLYAQQASELKKTLDTILPYLK</sequence>
<evidence type="ECO:0000259" key="8">
    <source>
        <dbReference type="Pfam" id="PF04239"/>
    </source>
</evidence>